<dbReference type="Proteomes" id="UP001162164">
    <property type="component" value="Unassembled WGS sequence"/>
</dbReference>
<organism evidence="1 2">
    <name type="scientific">Molorchus minor</name>
    <dbReference type="NCBI Taxonomy" id="1323400"/>
    <lineage>
        <taxon>Eukaryota</taxon>
        <taxon>Metazoa</taxon>
        <taxon>Ecdysozoa</taxon>
        <taxon>Arthropoda</taxon>
        <taxon>Hexapoda</taxon>
        <taxon>Insecta</taxon>
        <taxon>Pterygota</taxon>
        <taxon>Neoptera</taxon>
        <taxon>Endopterygota</taxon>
        <taxon>Coleoptera</taxon>
        <taxon>Polyphaga</taxon>
        <taxon>Cucujiformia</taxon>
        <taxon>Chrysomeloidea</taxon>
        <taxon>Cerambycidae</taxon>
        <taxon>Lamiinae</taxon>
        <taxon>Monochamini</taxon>
        <taxon>Molorchus</taxon>
    </lineage>
</organism>
<sequence length="176" mass="20199">MAATDATCSGFVTSRKRRHLTNEELQMIKNVYEGIRARQNISTTETVDICSSLTKVCVNTVYRAVKYEEEKTSAKKKKTETRGRKKIVVDQDNSNRKIYYLDKTWVNEGRTISDIKKIFSVRHSDSGIVTVIGYRIKFVWLVSHICIVKACMTIKSSWEGLNGDEKIWISNPRLAE</sequence>
<name>A0ABQ9J3E3_9CUCU</name>
<proteinExistence type="predicted"/>
<protein>
    <recommendedName>
        <fullName evidence="3">Transposase</fullName>
    </recommendedName>
</protein>
<gene>
    <name evidence="1" type="ORF">NQ317_007336</name>
</gene>
<evidence type="ECO:0008006" key="3">
    <source>
        <dbReference type="Google" id="ProtNLM"/>
    </source>
</evidence>
<keyword evidence="2" id="KW-1185">Reference proteome</keyword>
<accession>A0ABQ9J3E3</accession>
<evidence type="ECO:0000313" key="2">
    <source>
        <dbReference type="Proteomes" id="UP001162164"/>
    </source>
</evidence>
<reference evidence="1" key="1">
    <citation type="journal article" date="2023" name="Insect Mol. Biol.">
        <title>Genome sequencing provides insights into the evolution of gene families encoding plant cell wall-degrading enzymes in longhorned beetles.</title>
        <authorList>
            <person name="Shin N.R."/>
            <person name="Okamura Y."/>
            <person name="Kirsch R."/>
            <person name="Pauchet Y."/>
        </authorList>
    </citation>
    <scope>NUCLEOTIDE SEQUENCE</scope>
    <source>
        <strain evidence="1">MMC_N1</strain>
    </source>
</reference>
<evidence type="ECO:0000313" key="1">
    <source>
        <dbReference type="EMBL" id="KAJ8972519.1"/>
    </source>
</evidence>
<dbReference type="EMBL" id="JAPWTJ010001327">
    <property type="protein sequence ID" value="KAJ8972519.1"/>
    <property type="molecule type" value="Genomic_DNA"/>
</dbReference>
<comment type="caution">
    <text evidence="1">The sequence shown here is derived from an EMBL/GenBank/DDBJ whole genome shotgun (WGS) entry which is preliminary data.</text>
</comment>